<dbReference type="InterPro" id="IPR005467">
    <property type="entry name" value="His_kinase_dom"/>
</dbReference>
<dbReference type="RefSeq" id="WP_117174797.1">
    <property type="nucleotide sequence ID" value="NZ_QFZK01000002.1"/>
</dbReference>
<keyword evidence="12" id="KW-1185">Reference proteome</keyword>
<keyword evidence="5" id="KW-0808">Transferase</keyword>
<dbReference type="Gene3D" id="1.10.287.130">
    <property type="match status" value="1"/>
</dbReference>
<dbReference type="PANTHER" id="PTHR43711:SF1">
    <property type="entry name" value="HISTIDINE KINASE 1"/>
    <property type="match status" value="1"/>
</dbReference>
<dbReference type="InterPro" id="IPR003594">
    <property type="entry name" value="HATPase_dom"/>
</dbReference>
<dbReference type="EMBL" id="QFZK01000002">
    <property type="protein sequence ID" value="RFO98152.1"/>
    <property type="molecule type" value="Genomic_DNA"/>
</dbReference>
<keyword evidence="9" id="KW-1133">Transmembrane helix</keyword>
<evidence type="ECO:0000259" key="10">
    <source>
        <dbReference type="PROSITE" id="PS50109"/>
    </source>
</evidence>
<evidence type="ECO:0000256" key="7">
    <source>
        <dbReference type="ARBA" id="ARBA00023012"/>
    </source>
</evidence>
<dbReference type="Pfam" id="PF02518">
    <property type="entry name" value="HATPase_c"/>
    <property type="match status" value="1"/>
</dbReference>
<evidence type="ECO:0000256" key="1">
    <source>
        <dbReference type="ARBA" id="ARBA00000085"/>
    </source>
</evidence>
<protein>
    <recommendedName>
        <fullName evidence="3">histidine kinase</fullName>
        <ecNumber evidence="3">2.7.13.3</ecNumber>
    </recommendedName>
</protein>
<dbReference type="Proteomes" id="UP000260665">
    <property type="component" value="Unassembled WGS sequence"/>
</dbReference>
<dbReference type="Gene3D" id="3.30.450.20">
    <property type="entry name" value="PAS domain"/>
    <property type="match status" value="3"/>
</dbReference>
<dbReference type="SUPFAM" id="SSF55874">
    <property type="entry name" value="ATPase domain of HSP90 chaperone/DNA topoisomerase II/histidine kinase"/>
    <property type="match status" value="1"/>
</dbReference>
<proteinExistence type="predicted"/>
<dbReference type="InterPro" id="IPR054327">
    <property type="entry name" value="His-kinase-like_sensor"/>
</dbReference>
<keyword evidence="6" id="KW-0418">Kinase</keyword>
<dbReference type="AlphaFoldDB" id="A0A3E1RGJ6"/>
<dbReference type="EC" id="2.7.13.3" evidence="3"/>
<evidence type="ECO:0000256" key="5">
    <source>
        <dbReference type="ARBA" id="ARBA00022679"/>
    </source>
</evidence>
<dbReference type="SMART" id="SM00387">
    <property type="entry name" value="HATPase_c"/>
    <property type="match status" value="1"/>
</dbReference>
<dbReference type="SUPFAM" id="SSF55785">
    <property type="entry name" value="PYP-like sensor domain (PAS domain)"/>
    <property type="match status" value="1"/>
</dbReference>
<dbReference type="CDD" id="cd00082">
    <property type="entry name" value="HisKA"/>
    <property type="match status" value="1"/>
</dbReference>
<comment type="caution">
    <text evidence="11">The sequence shown here is derived from an EMBL/GenBank/DDBJ whole genome shotgun (WGS) entry which is preliminary data.</text>
</comment>
<dbReference type="PANTHER" id="PTHR43711">
    <property type="entry name" value="TWO-COMPONENT HISTIDINE KINASE"/>
    <property type="match status" value="1"/>
</dbReference>
<dbReference type="PRINTS" id="PR00344">
    <property type="entry name" value="BCTRLSENSOR"/>
</dbReference>
<dbReference type="Gene3D" id="3.30.565.10">
    <property type="entry name" value="Histidine kinase-like ATPase, C-terminal domain"/>
    <property type="match status" value="1"/>
</dbReference>
<reference evidence="11 12" key="1">
    <citation type="submission" date="2018-05" db="EMBL/GenBank/DDBJ databases">
        <title>Rhodoferax soyangensis sp.nov., isolated from an oligotrophic freshwater lake.</title>
        <authorList>
            <person name="Park M."/>
        </authorList>
    </citation>
    <scope>NUCLEOTIDE SEQUENCE [LARGE SCALE GENOMIC DNA]</scope>
    <source>
        <strain evidence="11 12">IMCC26218</strain>
    </source>
</reference>
<accession>A0A3E1RGJ6</accession>
<evidence type="ECO:0000256" key="3">
    <source>
        <dbReference type="ARBA" id="ARBA00012438"/>
    </source>
</evidence>
<feature type="domain" description="Histidine kinase" evidence="10">
    <location>
        <begin position="466"/>
        <end position="685"/>
    </location>
</feature>
<dbReference type="NCBIfam" id="TIGR00229">
    <property type="entry name" value="sensory_box"/>
    <property type="match status" value="1"/>
</dbReference>
<comment type="subcellular location">
    <subcellularLocation>
        <location evidence="2">Cell inner membrane</location>
        <topology evidence="2">Multi-pass membrane protein</topology>
    </subcellularLocation>
</comment>
<dbReference type="CDD" id="cd12914">
    <property type="entry name" value="PDC1_DGC_like"/>
    <property type="match status" value="1"/>
</dbReference>
<comment type="catalytic activity">
    <reaction evidence="1">
        <text>ATP + protein L-histidine = ADP + protein N-phospho-L-histidine.</text>
        <dbReference type="EC" id="2.7.13.3"/>
    </reaction>
</comment>
<keyword evidence="8 9" id="KW-0472">Membrane</keyword>
<dbReference type="InterPro" id="IPR050736">
    <property type="entry name" value="Sensor_HK_Regulatory"/>
</dbReference>
<keyword evidence="4" id="KW-0597">Phosphoprotein</keyword>
<evidence type="ECO:0000256" key="4">
    <source>
        <dbReference type="ARBA" id="ARBA00022553"/>
    </source>
</evidence>
<evidence type="ECO:0000256" key="6">
    <source>
        <dbReference type="ARBA" id="ARBA00022777"/>
    </source>
</evidence>
<dbReference type="CDD" id="cd00075">
    <property type="entry name" value="HATPase"/>
    <property type="match status" value="1"/>
</dbReference>
<dbReference type="GO" id="GO:0005886">
    <property type="term" value="C:plasma membrane"/>
    <property type="evidence" value="ECO:0007669"/>
    <property type="project" value="UniProtKB-SubCell"/>
</dbReference>
<dbReference type="OrthoDB" id="567977at2"/>
<dbReference type="InterPro" id="IPR004358">
    <property type="entry name" value="Sig_transdc_His_kin-like_C"/>
</dbReference>
<gene>
    <name evidence="11" type="ORF">DIC66_05400</name>
</gene>
<evidence type="ECO:0000313" key="12">
    <source>
        <dbReference type="Proteomes" id="UP000260665"/>
    </source>
</evidence>
<organism evidence="11 12">
    <name type="scientific">Rhodoferax lacus</name>
    <dbReference type="NCBI Taxonomy" id="2184758"/>
    <lineage>
        <taxon>Bacteria</taxon>
        <taxon>Pseudomonadati</taxon>
        <taxon>Pseudomonadota</taxon>
        <taxon>Betaproteobacteria</taxon>
        <taxon>Burkholderiales</taxon>
        <taxon>Comamonadaceae</taxon>
        <taxon>Rhodoferax</taxon>
    </lineage>
</organism>
<dbReference type="Pfam" id="PF13188">
    <property type="entry name" value="PAS_8"/>
    <property type="match status" value="1"/>
</dbReference>
<evidence type="ECO:0000256" key="9">
    <source>
        <dbReference type="SAM" id="Phobius"/>
    </source>
</evidence>
<dbReference type="SUPFAM" id="SSF47384">
    <property type="entry name" value="Homodimeric domain of signal transducing histidine kinase"/>
    <property type="match status" value="1"/>
</dbReference>
<dbReference type="InterPro" id="IPR003661">
    <property type="entry name" value="HisK_dim/P_dom"/>
</dbReference>
<dbReference type="PROSITE" id="PS50109">
    <property type="entry name" value="HIS_KIN"/>
    <property type="match status" value="1"/>
</dbReference>
<dbReference type="InterPro" id="IPR000014">
    <property type="entry name" value="PAS"/>
</dbReference>
<keyword evidence="9" id="KW-0812">Transmembrane</keyword>
<dbReference type="InterPro" id="IPR035965">
    <property type="entry name" value="PAS-like_dom_sf"/>
</dbReference>
<evidence type="ECO:0000256" key="8">
    <source>
        <dbReference type="ARBA" id="ARBA00023136"/>
    </source>
</evidence>
<dbReference type="Pfam" id="PF22588">
    <property type="entry name" value="dCache_1_like"/>
    <property type="match status" value="1"/>
</dbReference>
<name>A0A3E1RGJ6_9BURK</name>
<evidence type="ECO:0000256" key="2">
    <source>
        <dbReference type="ARBA" id="ARBA00004429"/>
    </source>
</evidence>
<dbReference type="FunFam" id="1.10.287.130:FF:000001">
    <property type="entry name" value="Two-component sensor histidine kinase"/>
    <property type="match status" value="1"/>
</dbReference>
<sequence length="697" mass="77467">MRKFPLGDLESRHHTVLILLWTATVLLCLLTCAHVYGLVTEGRQREIQSAERDLSNLTRLSQEHAVRTFRSADQVIRFVQSRYQDLGSRLDLAALTRQGVIDAEIFNQIGIIDAKGIYTLSSLPIATHPDLSDREHFKVHVHQDSGQLYVSKPVIGRASGKQSIQLTRRINNSDGSFGGVVVLSIDPTYFTNFYGELNLGPGGLTALYGQDGIARARRVGDKTEFGTDASRSILFAQRIHEKPFGSYIQHSVVDDVERLFYYRTMPKTDMVVMAGVDMRFLMANQEQAAQALYLQAGLVSLLILALAGGLSRYLWLLRRDANARLQAQAQIRERKEQLDAVFDLSPDGFVSFDRNQCVKFVNPAFRHLTGLGALTLEGMEARDFSAWLAEQCETSARFGGLSAMRRKAESNPANAVETIELKDSGQRTLMLQLRLSDTGTISQLLHVRDITKEIEVEVLKSEFLATAAHELRTPMASIFGFSEVLLTQDVDTESRQEFLGIIHKQSRLMVDILNELLDLARIEARRGKDFKYLPINLQTMLTDMAKSFQCPAGRAQPELEMPAQAITLLADAGKLRQALLNLLSNAYKYSPEGGAVRIEVERLSDKDTTPRVAIRISDHGIGMTPEQCSKVFARFYRADTSGRLPGTGLGMSIAKEIVEHHHGSISIISAPGEGSQFTIVLPEEARSHESGKLSDHA</sequence>
<dbReference type="GO" id="GO:0000155">
    <property type="term" value="F:phosphorelay sensor kinase activity"/>
    <property type="evidence" value="ECO:0007669"/>
    <property type="project" value="InterPro"/>
</dbReference>
<dbReference type="SMART" id="SM00388">
    <property type="entry name" value="HisKA"/>
    <property type="match status" value="1"/>
</dbReference>
<dbReference type="CDD" id="cd12915">
    <property type="entry name" value="PDC2_DGC_like"/>
    <property type="match status" value="1"/>
</dbReference>
<dbReference type="FunFam" id="3.30.565.10:FF:000006">
    <property type="entry name" value="Sensor histidine kinase WalK"/>
    <property type="match status" value="1"/>
</dbReference>
<dbReference type="InterPro" id="IPR036890">
    <property type="entry name" value="HATPase_C_sf"/>
</dbReference>
<dbReference type="InterPro" id="IPR036097">
    <property type="entry name" value="HisK_dim/P_sf"/>
</dbReference>
<keyword evidence="7" id="KW-0902">Two-component regulatory system</keyword>
<feature type="transmembrane region" description="Helical" evidence="9">
    <location>
        <begin position="292"/>
        <end position="315"/>
    </location>
</feature>
<dbReference type="Pfam" id="PF00512">
    <property type="entry name" value="HisKA"/>
    <property type="match status" value="1"/>
</dbReference>
<evidence type="ECO:0000313" key="11">
    <source>
        <dbReference type="EMBL" id="RFO98152.1"/>
    </source>
</evidence>